<dbReference type="KEGG" id="cdip:ERS451417_01365"/>
<dbReference type="Proteomes" id="UP000480222">
    <property type="component" value="Unassembled WGS sequence"/>
</dbReference>
<dbReference type="EMBL" id="CADDAV010000019">
    <property type="protein sequence ID" value="CAB0607046.1"/>
    <property type="molecule type" value="Genomic_DNA"/>
</dbReference>
<protein>
    <submittedName>
        <fullName evidence="1">Uncharacterized protein</fullName>
    </submittedName>
</protein>
<evidence type="ECO:0000313" key="1">
    <source>
        <dbReference type="EMBL" id="CAB0607046.1"/>
    </source>
</evidence>
<dbReference type="GeneID" id="29421062"/>
<sequence>MKLLSRKAIVAATTAVAISAGSLSAPAMANEKPALLSQAGKRSSEIQADGNNQGKSKDTIATLKSVLSIISTVVAILGALFPLASQIMKKFGISK</sequence>
<organism evidence="1 2">
    <name type="scientific">Corynebacterium diphtheriae</name>
    <dbReference type="NCBI Taxonomy" id="1717"/>
    <lineage>
        <taxon>Bacteria</taxon>
        <taxon>Bacillati</taxon>
        <taxon>Actinomycetota</taxon>
        <taxon>Actinomycetes</taxon>
        <taxon>Mycobacteriales</taxon>
        <taxon>Corynebacteriaceae</taxon>
        <taxon>Corynebacterium</taxon>
    </lineage>
</organism>
<dbReference type="OMA" id="MANEKHA"/>
<reference evidence="1 2" key="1">
    <citation type="submission" date="2020-02" db="EMBL/GenBank/DDBJ databases">
        <authorList>
            <person name="Brisse S."/>
        </authorList>
    </citation>
    <scope>NUCLEOTIDE SEQUENCE [LARGE SCALE GENOMIC DNA]</scope>
    <source>
        <strain evidence="1">CIP107547</strain>
    </source>
</reference>
<dbReference type="AlphaFoldDB" id="A0A0D6GC41"/>
<accession>A0A0D6GC41</accession>
<evidence type="ECO:0000313" key="2">
    <source>
        <dbReference type="Proteomes" id="UP000480222"/>
    </source>
</evidence>
<gene>
    <name evidence="1" type="ORF">CIP107547_01552</name>
</gene>
<comment type="caution">
    <text evidence="1">The sequence shown here is derived from an EMBL/GenBank/DDBJ whole genome shotgun (WGS) entry which is preliminary data.</text>
</comment>
<dbReference type="RefSeq" id="WP_014303476.1">
    <property type="nucleotide sequence ID" value="NZ_CAJDYQ010000010.1"/>
</dbReference>
<proteinExistence type="predicted"/>
<name>A0A0D6GC41_CORDP</name>